<dbReference type="AlphaFoldDB" id="A0AAP0FYG6"/>
<dbReference type="EC" id="6.2.1.12" evidence="2"/>
<dbReference type="GO" id="GO:0016207">
    <property type="term" value="F:4-coumarate-CoA ligase activity"/>
    <property type="evidence" value="ECO:0007669"/>
    <property type="project" value="UniProtKB-EC"/>
</dbReference>
<evidence type="ECO:0000313" key="9">
    <source>
        <dbReference type="Proteomes" id="UP001418222"/>
    </source>
</evidence>
<dbReference type="Gene3D" id="3.30.300.30">
    <property type="match status" value="1"/>
</dbReference>
<dbReference type="InterPro" id="IPR025110">
    <property type="entry name" value="AMP-bd_C"/>
</dbReference>
<evidence type="ECO:0000256" key="3">
    <source>
        <dbReference type="ARBA" id="ARBA00022598"/>
    </source>
</evidence>
<proteinExistence type="inferred from homology"/>
<comment type="similarity">
    <text evidence="1">Belongs to the ATP-dependent AMP-binding enzyme family.</text>
</comment>
<dbReference type="SUPFAM" id="SSF56801">
    <property type="entry name" value="Acetyl-CoA synthetase-like"/>
    <property type="match status" value="1"/>
</dbReference>
<dbReference type="GO" id="GO:0005524">
    <property type="term" value="F:ATP binding"/>
    <property type="evidence" value="ECO:0007669"/>
    <property type="project" value="UniProtKB-KW"/>
</dbReference>
<dbReference type="Pfam" id="PF00501">
    <property type="entry name" value="AMP-binding"/>
    <property type="match status" value="1"/>
</dbReference>
<evidence type="ECO:0000259" key="7">
    <source>
        <dbReference type="Pfam" id="PF13193"/>
    </source>
</evidence>
<comment type="caution">
    <text evidence="8">The sequence shown here is derived from an EMBL/GenBank/DDBJ whole genome shotgun (WGS) entry which is preliminary data.</text>
</comment>
<feature type="domain" description="AMP-binding enzyme C-terminal" evidence="7">
    <location>
        <begin position="82"/>
        <end position="118"/>
    </location>
</feature>
<organism evidence="8 9">
    <name type="scientific">Platanthera zijinensis</name>
    <dbReference type="NCBI Taxonomy" id="2320716"/>
    <lineage>
        <taxon>Eukaryota</taxon>
        <taxon>Viridiplantae</taxon>
        <taxon>Streptophyta</taxon>
        <taxon>Embryophyta</taxon>
        <taxon>Tracheophyta</taxon>
        <taxon>Spermatophyta</taxon>
        <taxon>Magnoliopsida</taxon>
        <taxon>Liliopsida</taxon>
        <taxon>Asparagales</taxon>
        <taxon>Orchidaceae</taxon>
        <taxon>Orchidoideae</taxon>
        <taxon>Orchideae</taxon>
        <taxon>Orchidinae</taxon>
        <taxon>Platanthera</taxon>
    </lineage>
</organism>
<evidence type="ECO:0000256" key="2">
    <source>
        <dbReference type="ARBA" id="ARBA00012959"/>
    </source>
</evidence>
<dbReference type="PANTHER" id="PTHR24096">
    <property type="entry name" value="LONG-CHAIN-FATTY-ACID--COA LIGASE"/>
    <property type="match status" value="1"/>
</dbReference>
<comment type="catalytic activity">
    <reaction evidence="5">
        <text>(E)-4-coumarate + ATP + CoA = (E)-4-coumaroyl-CoA + AMP + diphosphate</text>
        <dbReference type="Rhea" id="RHEA:19641"/>
        <dbReference type="ChEBI" id="CHEBI:12876"/>
        <dbReference type="ChEBI" id="CHEBI:30616"/>
        <dbReference type="ChEBI" id="CHEBI:33019"/>
        <dbReference type="ChEBI" id="CHEBI:57287"/>
        <dbReference type="ChEBI" id="CHEBI:85008"/>
        <dbReference type="ChEBI" id="CHEBI:456215"/>
        <dbReference type="EC" id="6.2.1.12"/>
    </reaction>
    <physiologicalReaction direction="left-to-right" evidence="5">
        <dbReference type="Rhea" id="RHEA:19642"/>
    </physiologicalReaction>
</comment>
<sequence length="166" mass="18154">MLVNPFSILIQGYVLTESAAVGTRGFDTKNCKKYESARLLAPNMEAKVLDQEAGTSLPPEKAGELWLQGPAIMKGQVAPADLETVLTTHTEIIDAAVTSAMDVEAGEIPVAFVVRGHGSNISSAENKICCYEGTLYPNHVSFIPMIWGRLYEFFPSLLNCCYMRFC</sequence>
<dbReference type="Gene3D" id="2.30.38.10">
    <property type="entry name" value="Luciferase, Domain 3"/>
    <property type="match status" value="1"/>
</dbReference>
<keyword evidence="4" id="KW-0067">ATP-binding</keyword>
<dbReference type="InterPro" id="IPR000873">
    <property type="entry name" value="AMP-dep_synth/lig_dom"/>
</dbReference>
<keyword evidence="9" id="KW-1185">Reference proteome</keyword>
<keyword evidence="3 8" id="KW-0436">Ligase</keyword>
<name>A0AAP0FYG6_9ASPA</name>
<dbReference type="Proteomes" id="UP001418222">
    <property type="component" value="Unassembled WGS sequence"/>
</dbReference>
<dbReference type="Pfam" id="PF13193">
    <property type="entry name" value="AMP-binding_C"/>
    <property type="match status" value="1"/>
</dbReference>
<dbReference type="GO" id="GO:0005777">
    <property type="term" value="C:peroxisome"/>
    <property type="evidence" value="ECO:0007669"/>
    <property type="project" value="TreeGrafter"/>
</dbReference>
<evidence type="ECO:0000256" key="5">
    <source>
        <dbReference type="ARBA" id="ARBA00034252"/>
    </source>
</evidence>
<keyword evidence="4" id="KW-0547">Nucleotide-binding</keyword>
<dbReference type="EMBL" id="JBBWWQ010000016">
    <property type="protein sequence ID" value="KAK8925652.1"/>
    <property type="molecule type" value="Genomic_DNA"/>
</dbReference>
<evidence type="ECO:0000313" key="8">
    <source>
        <dbReference type="EMBL" id="KAK8925652.1"/>
    </source>
</evidence>
<evidence type="ECO:0000256" key="4">
    <source>
        <dbReference type="ARBA" id="ARBA00022840"/>
    </source>
</evidence>
<dbReference type="PANTHER" id="PTHR24096:SF149">
    <property type="entry name" value="AMP-BINDING DOMAIN-CONTAINING PROTEIN-RELATED"/>
    <property type="match status" value="1"/>
</dbReference>
<gene>
    <name evidence="8" type="primary">4CLL3</name>
    <name evidence="8" type="ORF">KSP39_PZI018602</name>
</gene>
<protein>
    <recommendedName>
        <fullName evidence="2">4-coumarate--CoA ligase</fullName>
        <ecNumber evidence="2">6.2.1.12</ecNumber>
    </recommendedName>
</protein>
<dbReference type="GO" id="GO:0006744">
    <property type="term" value="P:ubiquinone biosynthetic process"/>
    <property type="evidence" value="ECO:0007669"/>
    <property type="project" value="TreeGrafter"/>
</dbReference>
<evidence type="ECO:0000259" key="6">
    <source>
        <dbReference type="Pfam" id="PF00501"/>
    </source>
</evidence>
<reference evidence="8 9" key="1">
    <citation type="journal article" date="2022" name="Nat. Plants">
        <title>Genomes of leafy and leafless Platanthera orchids illuminate the evolution of mycoheterotrophy.</title>
        <authorList>
            <person name="Li M.H."/>
            <person name="Liu K.W."/>
            <person name="Li Z."/>
            <person name="Lu H.C."/>
            <person name="Ye Q.L."/>
            <person name="Zhang D."/>
            <person name="Wang J.Y."/>
            <person name="Li Y.F."/>
            <person name="Zhong Z.M."/>
            <person name="Liu X."/>
            <person name="Yu X."/>
            <person name="Liu D.K."/>
            <person name="Tu X.D."/>
            <person name="Liu B."/>
            <person name="Hao Y."/>
            <person name="Liao X.Y."/>
            <person name="Jiang Y.T."/>
            <person name="Sun W.H."/>
            <person name="Chen J."/>
            <person name="Chen Y.Q."/>
            <person name="Ai Y."/>
            <person name="Zhai J.W."/>
            <person name="Wu S.S."/>
            <person name="Zhou Z."/>
            <person name="Hsiao Y.Y."/>
            <person name="Wu W.L."/>
            <person name="Chen Y.Y."/>
            <person name="Lin Y.F."/>
            <person name="Hsu J.L."/>
            <person name="Li C.Y."/>
            <person name="Wang Z.W."/>
            <person name="Zhao X."/>
            <person name="Zhong W.Y."/>
            <person name="Ma X.K."/>
            <person name="Ma L."/>
            <person name="Huang J."/>
            <person name="Chen G.Z."/>
            <person name="Huang M.Z."/>
            <person name="Huang L."/>
            <person name="Peng D.H."/>
            <person name="Luo Y.B."/>
            <person name="Zou S.Q."/>
            <person name="Chen S.P."/>
            <person name="Lan S."/>
            <person name="Tsai W.C."/>
            <person name="Van de Peer Y."/>
            <person name="Liu Z.J."/>
        </authorList>
    </citation>
    <scope>NUCLEOTIDE SEQUENCE [LARGE SCALE GENOMIC DNA]</scope>
    <source>
        <strain evidence="8">Lor287</strain>
    </source>
</reference>
<feature type="domain" description="AMP-dependent synthetase/ligase" evidence="6">
    <location>
        <begin position="8"/>
        <end position="75"/>
    </location>
</feature>
<accession>A0AAP0FYG6</accession>
<dbReference type="InterPro" id="IPR045851">
    <property type="entry name" value="AMP-bd_C_sf"/>
</dbReference>
<evidence type="ECO:0000256" key="1">
    <source>
        <dbReference type="ARBA" id="ARBA00006432"/>
    </source>
</evidence>
<dbReference type="Gene3D" id="3.40.50.980">
    <property type="match status" value="1"/>
</dbReference>